<dbReference type="PANTHER" id="PTHR10658:SF11">
    <property type="entry name" value="VIBRATOR, ISOFORM B"/>
    <property type="match status" value="1"/>
</dbReference>
<sequence length="248" mass="28760">MKVTEYRLPMPFTPEQYQIGQLYMCSRASAEDSTGDDGIEFVENKPLTKDGRSGQYTKKIFHITTYLPKWMQAVIPKGAFDVIEESHNCFPFIQTSYHAPFLKERFELVITSMHVADDDCKQDNPLGMPAEDLKLREIDVIDIVNDELTGKDYEPEFDPTTQATPLGPKWREEREPIMTAYKSLKVKLAIFGIQGKAEKFIASTVRTVFLKYHRKCYAWYPEWKDLTIEDIRKFEVEAASKLKELHSK</sequence>
<organism evidence="2 3">
    <name type="scientific">Carpediemonas membranifera</name>
    <dbReference type="NCBI Taxonomy" id="201153"/>
    <lineage>
        <taxon>Eukaryota</taxon>
        <taxon>Metamonada</taxon>
        <taxon>Carpediemonas-like organisms</taxon>
        <taxon>Carpediemonas</taxon>
    </lineage>
</organism>
<feature type="domain" description="Phosphatidylinositol transfer protein N-terminal" evidence="1">
    <location>
        <begin position="1"/>
        <end position="238"/>
    </location>
</feature>
<dbReference type="PRINTS" id="PR00391">
    <property type="entry name" value="PITRANSFER"/>
</dbReference>
<dbReference type="EMBL" id="JAHDYR010000007">
    <property type="protein sequence ID" value="KAG9396214.1"/>
    <property type="molecule type" value="Genomic_DNA"/>
</dbReference>
<dbReference type="GO" id="GO:0008526">
    <property type="term" value="F:phosphatidylinositol transfer activity"/>
    <property type="evidence" value="ECO:0007669"/>
    <property type="project" value="UniProtKB-ARBA"/>
</dbReference>
<dbReference type="GO" id="GO:0005737">
    <property type="term" value="C:cytoplasm"/>
    <property type="evidence" value="ECO:0007669"/>
    <property type="project" value="UniProtKB-ARBA"/>
</dbReference>
<dbReference type="InterPro" id="IPR001666">
    <property type="entry name" value="PI_transfer"/>
</dbReference>
<dbReference type="OrthoDB" id="18453at2759"/>
<evidence type="ECO:0000313" key="2">
    <source>
        <dbReference type="EMBL" id="KAG9396214.1"/>
    </source>
</evidence>
<dbReference type="Proteomes" id="UP000717585">
    <property type="component" value="Unassembled WGS sequence"/>
</dbReference>
<dbReference type="Pfam" id="PF02121">
    <property type="entry name" value="IP_trans"/>
    <property type="match status" value="1"/>
</dbReference>
<accession>A0A8J6B836</accession>
<keyword evidence="3" id="KW-1185">Reference proteome</keyword>
<dbReference type="FunFam" id="3.30.530.20:FF:000028">
    <property type="entry name" value="Phosphatidylinositol transfer protein 5"/>
    <property type="match status" value="1"/>
</dbReference>
<dbReference type="InterPro" id="IPR055261">
    <property type="entry name" value="PI_transfer_N"/>
</dbReference>
<dbReference type="PANTHER" id="PTHR10658">
    <property type="entry name" value="PHOSPHATIDYLINOSITOL TRANSFER PROTEIN"/>
    <property type="match status" value="1"/>
</dbReference>
<evidence type="ECO:0000313" key="3">
    <source>
        <dbReference type="Proteomes" id="UP000717585"/>
    </source>
</evidence>
<gene>
    <name evidence="2" type="ORF">J8273_2566</name>
</gene>
<name>A0A8J6B836_9EUKA</name>
<protein>
    <submittedName>
        <fullName evidence="2">Phosphatidylinositol transfer protein</fullName>
    </submittedName>
</protein>
<dbReference type="SUPFAM" id="SSF55961">
    <property type="entry name" value="Bet v1-like"/>
    <property type="match status" value="1"/>
</dbReference>
<reference evidence="2" key="1">
    <citation type="submission" date="2021-05" db="EMBL/GenBank/DDBJ databases">
        <title>A free-living protist that lacks canonical eukaryotic 1 DNA replication and segregation systems.</title>
        <authorList>
            <person name="Salas-Leiva D.E."/>
            <person name="Tromer E.C."/>
            <person name="Curtis B.A."/>
            <person name="Jerlstrom-Hultqvist J."/>
            <person name="Kolisko M."/>
            <person name="Yi Z."/>
            <person name="Salas-Leiva J.S."/>
            <person name="Gallot-Lavallee L."/>
            <person name="Kops G.J.P.L."/>
            <person name="Archibald J.M."/>
            <person name="Simpson A.G.B."/>
            <person name="Roger A.J."/>
        </authorList>
    </citation>
    <scope>NUCLEOTIDE SEQUENCE</scope>
    <source>
        <strain evidence="2">BICM</strain>
    </source>
</reference>
<evidence type="ECO:0000259" key="1">
    <source>
        <dbReference type="Pfam" id="PF02121"/>
    </source>
</evidence>
<dbReference type="AlphaFoldDB" id="A0A8J6B836"/>
<comment type="caution">
    <text evidence="2">The sequence shown here is derived from an EMBL/GenBank/DDBJ whole genome shotgun (WGS) entry which is preliminary data.</text>
</comment>
<dbReference type="GO" id="GO:0071944">
    <property type="term" value="C:cell periphery"/>
    <property type="evidence" value="ECO:0007669"/>
    <property type="project" value="UniProtKB-ARBA"/>
</dbReference>
<dbReference type="InterPro" id="IPR023393">
    <property type="entry name" value="START-like_dom_sf"/>
</dbReference>
<dbReference type="Gene3D" id="3.30.530.20">
    <property type="match status" value="1"/>
</dbReference>
<proteinExistence type="predicted"/>